<comment type="caution">
    <text evidence="4">The sequence shown here is derived from an EMBL/GenBank/DDBJ whole genome shotgun (WGS) entry which is preliminary data.</text>
</comment>
<evidence type="ECO:0000256" key="3">
    <source>
        <dbReference type="SAM" id="MobiDB-lite"/>
    </source>
</evidence>
<dbReference type="InterPro" id="IPR003767">
    <property type="entry name" value="Malate/L-lactate_DH-like"/>
</dbReference>
<feature type="compositionally biased region" description="Low complexity" evidence="3">
    <location>
        <begin position="25"/>
        <end position="35"/>
    </location>
</feature>
<evidence type="ECO:0000313" key="4">
    <source>
        <dbReference type="EMBL" id="MDP9685551.1"/>
    </source>
</evidence>
<organism evidence="4 5">
    <name type="scientific">Streptomyces griseoviridis</name>
    <dbReference type="NCBI Taxonomy" id="45398"/>
    <lineage>
        <taxon>Bacteria</taxon>
        <taxon>Bacillati</taxon>
        <taxon>Actinomycetota</taxon>
        <taxon>Actinomycetes</taxon>
        <taxon>Kitasatosporales</taxon>
        <taxon>Streptomycetaceae</taxon>
        <taxon>Streptomyces</taxon>
    </lineage>
</organism>
<dbReference type="InterPro" id="IPR036111">
    <property type="entry name" value="Mal/L-sulfo/L-lacto_DH-like_sf"/>
</dbReference>
<evidence type="ECO:0000256" key="2">
    <source>
        <dbReference type="ARBA" id="ARBA00023002"/>
    </source>
</evidence>
<evidence type="ECO:0000256" key="1">
    <source>
        <dbReference type="ARBA" id="ARBA00006056"/>
    </source>
</evidence>
<dbReference type="InterPro" id="IPR043143">
    <property type="entry name" value="Mal/L-sulf/L-lact_DH-like_NADP"/>
</dbReference>
<dbReference type="Proteomes" id="UP001231675">
    <property type="component" value="Unassembled WGS sequence"/>
</dbReference>
<keyword evidence="2" id="KW-0560">Oxidoreductase</keyword>
<dbReference type="Pfam" id="PF02615">
    <property type="entry name" value="Ldh_2"/>
    <property type="match status" value="1"/>
</dbReference>
<proteinExistence type="inferred from homology"/>
<sequence>MATATIALGKIRQARADGTRLPENAAATGDGTPTTDPERAVMPLPLGGAKGSGLSLAFELLTGVLVGAPIFSAFHSADPAGREHGQNALLIALDPAEFGGGAADFTGAVDTTLDTLEGLPAAEDAAGVYCPGERGAAVAANSVGTGAGRPEGLARTRRGRRPLRPHPARPRVTPRARHIAGRTRGREEEGGRPATPPPLRMR</sequence>
<feature type="region of interest" description="Disordered" evidence="3">
    <location>
        <begin position="17"/>
        <end position="37"/>
    </location>
</feature>
<dbReference type="EMBL" id="JAURUD010000001">
    <property type="protein sequence ID" value="MDP9685551.1"/>
    <property type="molecule type" value="Genomic_DNA"/>
</dbReference>
<keyword evidence="5" id="KW-1185">Reference proteome</keyword>
<protein>
    <submittedName>
        <fullName evidence="4">LDH2 family malate/lactate/ureidoglycolate dehydrogenase</fullName>
    </submittedName>
</protein>
<dbReference type="PANTHER" id="PTHR11091">
    <property type="entry name" value="OXIDOREDUCTASE-RELATED"/>
    <property type="match status" value="1"/>
</dbReference>
<gene>
    <name evidence="4" type="ORF">J2S47_006053</name>
</gene>
<comment type="similarity">
    <text evidence="1">Belongs to the LDH2/MDH2 oxidoreductase family.</text>
</comment>
<dbReference type="PANTHER" id="PTHR11091:SF0">
    <property type="entry name" value="MALATE DEHYDROGENASE"/>
    <property type="match status" value="1"/>
</dbReference>
<accession>A0ABT9LPT5</accession>
<name>A0ABT9LPT5_STRGD</name>
<feature type="compositionally biased region" description="Basic residues" evidence="3">
    <location>
        <begin position="155"/>
        <end position="183"/>
    </location>
</feature>
<dbReference type="SUPFAM" id="SSF89733">
    <property type="entry name" value="L-sulfolactate dehydrogenase-like"/>
    <property type="match status" value="1"/>
</dbReference>
<reference evidence="4 5" key="1">
    <citation type="submission" date="2023-07" db="EMBL/GenBank/DDBJ databases">
        <title>Sequencing the genomes of 1000 actinobacteria strains.</title>
        <authorList>
            <person name="Klenk H.-P."/>
        </authorList>
    </citation>
    <scope>NUCLEOTIDE SEQUENCE [LARGE SCALE GENOMIC DNA]</scope>
    <source>
        <strain evidence="4 5">DSM 40229</strain>
    </source>
</reference>
<feature type="region of interest" description="Disordered" evidence="3">
    <location>
        <begin position="142"/>
        <end position="202"/>
    </location>
</feature>
<evidence type="ECO:0000313" key="5">
    <source>
        <dbReference type="Proteomes" id="UP001231675"/>
    </source>
</evidence>
<dbReference type="Gene3D" id="3.30.1370.60">
    <property type="entry name" value="Hypothetical oxidoreductase yiak, domain 2"/>
    <property type="match status" value="1"/>
</dbReference>